<keyword evidence="4 12" id="KW-0813">Transport</keyword>
<keyword evidence="7 12" id="KW-0375">Hydrogen ion transport</keyword>
<protein>
    <recommendedName>
        <fullName evidence="12">ATP synthase complex subunit 8</fullName>
    </recommendedName>
</protein>
<evidence type="ECO:0000256" key="8">
    <source>
        <dbReference type="ARBA" id="ARBA00022989"/>
    </source>
</evidence>
<comment type="subunit">
    <text evidence="3">F-type ATPases have 2 components, CF(1) - the catalytic core - and CF(0) - the membrane proton channel.</text>
</comment>
<dbReference type="EMBL" id="KR703581">
    <property type="protein sequence ID" value="AKQ53268.1"/>
    <property type="molecule type" value="Genomic_DNA"/>
</dbReference>
<evidence type="ECO:0000256" key="12">
    <source>
        <dbReference type="RuleBase" id="RU003661"/>
    </source>
</evidence>
<evidence type="ECO:0000256" key="9">
    <source>
        <dbReference type="ARBA" id="ARBA00023065"/>
    </source>
</evidence>
<comment type="subcellular location">
    <subcellularLocation>
        <location evidence="1 12">Mitochondrion membrane</location>
        <topology evidence="1 12">Single-pass membrane protein</topology>
    </subcellularLocation>
</comment>
<keyword evidence="6 12" id="KW-0812">Transmembrane</keyword>
<evidence type="ECO:0000256" key="3">
    <source>
        <dbReference type="ARBA" id="ARBA00011291"/>
    </source>
</evidence>
<evidence type="ECO:0000256" key="7">
    <source>
        <dbReference type="ARBA" id="ARBA00022781"/>
    </source>
</evidence>
<evidence type="ECO:0000256" key="2">
    <source>
        <dbReference type="ARBA" id="ARBA00008892"/>
    </source>
</evidence>
<geneLocation type="mitochondrion" evidence="14"/>
<keyword evidence="8 13" id="KW-1133">Transmembrane helix</keyword>
<evidence type="ECO:0000256" key="11">
    <source>
        <dbReference type="ARBA" id="ARBA00023136"/>
    </source>
</evidence>
<keyword evidence="11 13" id="KW-0472">Membrane</keyword>
<evidence type="ECO:0000256" key="4">
    <source>
        <dbReference type="ARBA" id="ARBA00022448"/>
    </source>
</evidence>
<evidence type="ECO:0000256" key="10">
    <source>
        <dbReference type="ARBA" id="ARBA00023128"/>
    </source>
</evidence>
<dbReference type="GO" id="GO:0031966">
    <property type="term" value="C:mitochondrial membrane"/>
    <property type="evidence" value="ECO:0007669"/>
    <property type="project" value="UniProtKB-SubCell"/>
</dbReference>
<sequence length="54" mass="6936">MPQMYPLNWISLFFLFTLIFMFFNIIFYFQILYTLKQNKNFKLNNLNKKMNWKW</sequence>
<reference evidence="14" key="1">
    <citation type="journal article" date="2015" name="Mitochondrial DNA">
        <title>The mitochondrial genome of Tenthredo tienmushana (Takeuchi) and a related phylogenetic analysis of the sawflies (Insecta: Hymenoptera).</title>
        <authorList>
            <person name="Song S.N."/>
            <person name="Wang Z.H."/>
            <person name="Li Y."/>
            <person name="Wei S.J."/>
            <person name="Chen X.X."/>
        </authorList>
    </citation>
    <scope>NUCLEOTIDE SEQUENCE</scope>
</reference>
<accession>A0A0U2E2G5</accession>
<keyword evidence="9 12" id="KW-0406">Ion transport</keyword>
<dbReference type="GO" id="GO:0015078">
    <property type="term" value="F:proton transmembrane transporter activity"/>
    <property type="evidence" value="ECO:0007669"/>
    <property type="project" value="InterPro"/>
</dbReference>
<dbReference type="Pfam" id="PF00895">
    <property type="entry name" value="ATP-synt_8"/>
    <property type="match status" value="1"/>
</dbReference>
<proteinExistence type="inferred from homology"/>
<dbReference type="GO" id="GO:0015986">
    <property type="term" value="P:proton motive force-driven ATP synthesis"/>
    <property type="evidence" value="ECO:0007669"/>
    <property type="project" value="InterPro"/>
</dbReference>
<evidence type="ECO:0000256" key="6">
    <source>
        <dbReference type="ARBA" id="ARBA00022692"/>
    </source>
</evidence>
<organism evidence="14">
    <name type="scientific">Tenthredo tienmushana</name>
    <dbReference type="NCBI Taxonomy" id="1385159"/>
    <lineage>
        <taxon>Eukaryota</taxon>
        <taxon>Metazoa</taxon>
        <taxon>Ecdysozoa</taxon>
        <taxon>Arthropoda</taxon>
        <taxon>Hexapoda</taxon>
        <taxon>Insecta</taxon>
        <taxon>Pterygota</taxon>
        <taxon>Neoptera</taxon>
        <taxon>Endopterygota</taxon>
        <taxon>Hymenoptera</taxon>
        <taxon>Tenthredinoidea</taxon>
        <taxon>Tenthredinidae</taxon>
        <taxon>Tenthredininae</taxon>
        <taxon>Tenthredo</taxon>
    </lineage>
</organism>
<dbReference type="AlphaFoldDB" id="A0A0U2E2G5"/>
<keyword evidence="5 12" id="KW-0138">CF(0)</keyword>
<name>A0A0U2E2G5_9HYME</name>
<comment type="similarity">
    <text evidence="2 12">Belongs to the ATPase protein 8 family.</text>
</comment>
<feature type="transmembrane region" description="Helical" evidence="13">
    <location>
        <begin position="12"/>
        <end position="35"/>
    </location>
</feature>
<keyword evidence="10 12" id="KW-0496">Mitochondrion</keyword>
<gene>
    <name evidence="14" type="primary">ATP8</name>
</gene>
<evidence type="ECO:0000256" key="5">
    <source>
        <dbReference type="ARBA" id="ARBA00022547"/>
    </source>
</evidence>
<evidence type="ECO:0000256" key="13">
    <source>
        <dbReference type="SAM" id="Phobius"/>
    </source>
</evidence>
<dbReference type="GO" id="GO:0045259">
    <property type="term" value="C:proton-transporting ATP synthase complex"/>
    <property type="evidence" value="ECO:0007669"/>
    <property type="project" value="UniProtKB-KW"/>
</dbReference>
<dbReference type="InterPro" id="IPR001421">
    <property type="entry name" value="ATP8_metazoa"/>
</dbReference>
<evidence type="ECO:0000256" key="1">
    <source>
        <dbReference type="ARBA" id="ARBA00004304"/>
    </source>
</evidence>
<evidence type="ECO:0000313" key="14">
    <source>
        <dbReference type="EMBL" id="AKQ53268.1"/>
    </source>
</evidence>